<dbReference type="PANTHER" id="PTHR30092">
    <property type="entry name" value="INNER MEMBRANE PROTEIN CRED"/>
    <property type="match status" value="1"/>
</dbReference>
<dbReference type="NCBIfam" id="NF008712">
    <property type="entry name" value="PRK11715.1-1"/>
    <property type="match status" value="1"/>
</dbReference>
<organism evidence="2 3">
    <name type="scientific">Mucilaginibacter litoreus</name>
    <dbReference type="NCBI Taxonomy" id="1048221"/>
    <lineage>
        <taxon>Bacteria</taxon>
        <taxon>Pseudomonadati</taxon>
        <taxon>Bacteroidota</taxon>
        <taxon>Sphingobacteriia</taxon>
        <taxon>Sphingobacteriales</taxon>
        <taxon>Sphingobacteriaceae</taxon>
        <taxon>Mucilaginibacter</taxon>
    </lineage>
</organism>
<sequence length="452" mass="51095">MIEEQQPSAFRGFMNWLQESVTVKLVFIGFLILVLLIPSALINDLIFERSARQSAVVKEIADSWSGDQTIKGPVLVVPYKRFVKAIDSDKKEITKEITENLYLLPEHLKMDAALKAEQLHRGMFDAVVYNSQVKVSGNFARADLSALSLTPNQLLWEKARLEFSISDLKGLKNNPVIHAAGQQLAAEPSFIAHPVFNDGLQTNVNLGAVKEAGFSFDFTLDLKGSQELHFMHLGKTTDVSVKGNWSTPSFDGRYLPDERRMDTAGFNAHWRMLYYNRPYPQQWVVDDNLLTDENKLANASFGVKLRLPVDQYQKITRTSKYAILIVLLTFVSLFLTEVIRKQRVHPFNYALIGAAMIIYYTLLLSFSEQVGYNFAYLIASFATIALVTIFIGSLLKNKGAAALFALILTIIYTFIFVIIQLEELALMIGSIALFIIVALLMYFSRKINWDKH</sequence>
<dbReference type="RefSeq" id="WP_377116237.1">
    <property type="nucleotide sequence ID" value="NZ_JBHTHZ010000013.1"/>
</dbReference>
<accession>A0ABW3AUB6</accession>
<evidence type="ECO:0000256" key="1">
    <source>
        <dbReference type="SAM" id="Phobius"/>
    </source>
</evidence>
<protein>
    <submittedName>
        <fullName evidence="2">Cell envelope integrity protein CreD</fullName>
    </submittedName>
</protein>
<evidence type="ECO:0000313" key="3">
    <source>
        <dbReference type="Proteomes" id="UP001597010"/>
    </source>
</evidence>
<keyword evidence="1" id="KW-1133">Transmembrane helix</keyword>
<keyword evidence="1" id="KW-0472">Membrane</keyword>
<reference evidence="3" key="1">
    <citation type="journal article" date="2019" name="Int. J. Syst. Evol. Microbiol.">
        <title>The Global Catalogue of Microorganisms (GCM) 10K type strain sequencing project: providing services to taxonomists for standard genome sequencing and annotation.</title>
        <authorList>
            <consortium name="The Broad Institute Genomics Platform"/>
            <consortium name="The Broad Institute Genome Sequencing Center for Infectious Disease"/>
            <person name="Wu L."/>
            <person name="Ma J."/>
        </authorList>
    </citation>
    <scope>NUCLEOTIDE SEQUENCE [LARGE SCALE GENOMIC DNA]</scope>
    <source>
        <strain evidence="3">CCUG 61484</strain>
    </source>
</reference>
<feature type="transmembrane region" description="Helical" evidence="1">
    <location>
        <begin position="402"/>
        <end position="419"/>
    </location>
</feature>
<feature type="transmembrane region" description="Helical" evidence="1">
    <location>
        <begin position="374"/>
        <end position="395"/>
    </location>
</feature>
<feature type="transmembrane region" description="Helical" evidence="1">
    <location>
        <begin position="21"/>
        <end position="42"/>
    </location>
</feature>
<evidence type="ECO:0000313" key="2">
    <source>
        <dbReference type="EMBL" id="MFD0794666.1"/>
    </source>
</evidence>
<dbReference type="Pfam" id="PF06123">
    <property type="entry name" value="CreD"/>
    <property type="match status" value="1"/>
</dbReference>
<comment type="caution">
    <text evidence="2">The sequence shown here is derived from an EMBL/GenBank/DDBJ whole genome shotgun (WGS) entry which is preliminary data.</text>
</comment>
<gene>
    <name evidence="2" type="primary">creD</name>
    <name evidence="2" type="ORF">ACFQZX_13650</name>
</gene>
<name>A0ABW3AUB6_9SPHI</name>
<dbReference type="EMBL" id="JBHTHZ010000013">
    <property type="protein sequence ID" value="MFD0794666.1"/>
    <property type="molecule type" value="Genomic_DNA"/>
</dbReference>
<feature type="transmembrane region" description="Helical" evidence="1">
    <location>
        <begin position="321"/>
        <end position="339"/>
    </location>
</feature>
<dbReference type="PIRSF" id="PIRSF004548">
    <property type="entry name" value="CreD"/>
    <property type="match status" value="1"/>
</dbReference>
<feature type="transmembrane region" description="Helical" evidence="1">
    <location>
        <begin position="346"/>
        <end position="362"/>
    </location>
</feature>
<dbReference type="Proteomes" id="UP001597010">
    <property type="component" value="Unassembled WGS sequence"/>
</dbReference>
<keyword evidence="1" id="KW-0812">Transmembrane</keyword>
<proteinExistence type="predicted"/>
<dbReference type="InterPro" id="IPR010364">
    <property type="entry name" value="Uncharacterised_IM_CreD"/>
</dbReference>
<dbReference type="PANTHER" id="PTHR30092:SF0">
    <property type="entry name" value="INNER MEMBRANE PROTEIN CRED"/>
    <property type="match status" value="1"/>
</dbReference>
<keyword evidence="3" id="KW-1185">Reference proteome</keyword>
<feature type="transmembrane region" description="Helical" evidence="1">
    <location>
        <begin position="425"/>
        <end position="443"/>
    </location>
</feature>